<dbReference type="AlphaFoldDB" id="A0A0D8S8I9"/>
<dbReference type="InterPro" id="IPR018717">
    <property type="entry name" value="DUF2241"/>
</dbReference>
<name>A0A0D8S8I9_PHOAN</name>
<gene>
    <name evidence="3" type="ORF">C0W27_07115</name>
    <name evidence="2" type="ORF">C0W41_09130</name>
</gene>
<dbReference type="EMBL" id="PYOY01000003">
    <property type="protein sequence ID" value="PSX08161.1"/>
    <property type="molecule type" value="Genomic_DNA"/>
</dbReference>
<sequence length="133" mass="14691">MAGITDLTELLVNLQPELSLSRYIYCCTENTNLDAIASMSPLATFREEEGMTFILSYESAVQHNIEINNVYRCITLKVHSSLEAVGLTAAVASELAKHGISANVMAGFYHDHIFVNENHAEQAMLALTELSQR</sequence>
<evidence type="ECO:0000313" key="3">
    <source>
        <dbReference type="EMBL" id="PSX11477.1"/>
    </source>
</evidence>
<accession>A0A0D8S8I9</accession>
<evidence type="ECO:0000313" key="4">
    <source>
        <dbReference type="Proteomes" id="UP000240989"/>
    </source>
</evidence>
<evidence type="ECO:0000259" key="1">
    <source>
        <dbReference type="Pfam" id="PF10000"/>
    </source>
</evidence>
<dbReference type="Proteomes" id="UP000241440">
    <property type="component" value="Unassembled WGS sequence"/>
</dbReference>
<dbReference type="PANTHER" id="PTHR39199:SF1">
    <property type="entry name" value="BLR5128 PROTEIN"/>
    <property type="match status" value="1"/>
</dbReference>
<dbReference type="PANTHER" id="PTHR39199">
    <property type="entry name" value="BLR5128 PROTEIN"/>
    <property type="match status" value="1"/>
</dbReference>
<protein>
    <submittedName>
        <fullName evidence="2">ACT domain-containing protein</fullName>
    </submittedName>
</protein>
<dbReference type="RefSeq" id="WP_045084172.1">
    <property type="nucleotide sequence ID" value="NZ_JZSN01000012.1"/>
</dbReference>
<dbReference type="GeneID" id="61228992"/>
<evidence type="ECO:0000313" key="5">
    <source>
        <dbReference type="Proteomes" id="UP000241440"/>
    </source>
</evidence>
<dbReference type="InterPro" id="IPR045865">
    <property type="entry name" value="ACT-like_dom_sf"/>
</dbReference>
<evidence type="ECO:0000313" key="2">
    <source>
        <dbReference type="EMBL" id="PSX08161.1"/>
    </source>
</evidence>
<dbReference type="Proteomes" id="UP000240989">
    <property type="component" value="Unassembled WGS sequence"/>
</dbReference>
<dbReference type="SUPFAM" id="SSF55021">
    <property type="entry name" value="ACT-like"/>
    <property type="match status" value="2"/>
</dbReference>
<comment type="caution">
    <text evidence="2">The sequence shown here is derived from an EMBL/GenBank/DDBJ whole genome shotgun (WGS) entry which is preliminary data.</text>
</comment>
<reference evidence="4 5" key="1">
    <citation type="submission" date="2018-01" db="EMBL/GenBank/DDBJ databases">
        <title>Whole genome sequencing of Histamine producing bacteria.</title>
        <authorList>
            <person name="Butler K."/>
        </authorList>
    </citation>
    <scope>NUCLEOTIDE SEQUENCE [LARGE SCALE GENOMIC DNA]</scope>
    <source>
        <strain evidence="2 5">A2-1</strain>
        <strain evidence="3 4">A6-1</strain>
    </source>
</reference>
<feature type="domain" description="DUF2241" evidence="1">
    <location>
        <begin position="2"/>
        <end position="72"/>
    </location>
</feature>
<organism evidence="2 5">
    <name type="scientific">Photobacterium angustum</name>
    <dbReference type="NCBI Taxonomy" id="661"/>
    <lineage>
        <taxon>Bacteria</taxon>
        <taxon>Pseudomonadati</taxon>
        <taxon>Pseudomonadota</taxon>
        <taxon>Gammaproteobacteria</taxon>
        <taxon>Vibrionales</taxon>
        <taxon>Vibrionaceae</taxon>
        <taxon>Photobacterium</taxon>
    </lineage>
</organism>
<keyword evidence="4" id="KW-1185">Reference proteome</keyword>
<dbReference type="Pfam" id="PF10000">
    <property type="entry name" value="ACT_3"/>
    <property type="match status" value="1"/>
</dbReference>
<dbReference type="EMBL" id="PYOU01000004">
    <property type="protein sequence ID" value="PSX11477.1"/>
    <property type="molecule type" value="Genomic_DNA"/>
</dbReference>
<proteinExistence type="predicted"/>
<dbReference type="Gene3D" id="3.30.2130.10">
    <property type="entry name" value="VC0802-like"/>
    <property type="match status" value="1"/>
</dbReference>